<dbReference type="InterPro" id="IPR046671">
    <property type="entry name" value="DUF6541"/>
</dbReference>
<keyword evidence="1" id="KW-0812">Transmembrane</keyword>
<dbReference type="Pfam" id="PF20176">
    <property type="entry name" value="DUF6541"/>
    <property type="match status" value="1"/>
</dbReference>
<proteinExistence type="predicted"/>
<evidence type="ECO:0000313" key="3">
    <source>
        <dbReference type="Proteomes" id="UP000199682"/>
    </source>
</evidence>
<feature type="transmembrane region" description="Helical" evidence="1">
    <location>
        <begin position="248"/>
        <end position="269"/>
    </location>
</feature>
<feature type="transmembrane region" description="Helical" evidence="1">
    <location>
        <begin position="100"/>
        <end position="127"/>
    </location>
</feature>
<sequence>MGVVMTWLAALPTMVVCAVLLVVPGLLITYLIGLRRLAAVAMAPVIVVGVVALTAIISPLFGFRWSPMLMLVVFAGLTVLLAAIVLPLRHKLPDPAPADGWRVTVATLVGITAAVMFGMLTVIRAIIDPDQLIVSSDSPFHYNALVNILNSGNASTLMIDTLGVPDRARGFYPGGWHGLGSLLVMVSGVSVPAAANILSVTVALIIWPLGCMLLMRQLAGPSPMAVGVAGLLSVAFGSFPWELLGWGVLWPNGLGLALVPAAMAALMSMINLAKEDVIGRGRAWLLAPVILACVAISHPNAFISLLAVAVSAIVLSIALSATKHYRAGNKKLAYTLGAMIVFAAPAYWLVVTKSTVFSGVMAADSKPFEPPAHAVGEALTGATNGGKVDWLLATLLIVGIFSCFRQRNRRWLVASHVVSCGIYVLAAGVDGVNRRMFTGFWYTDSHRIAAMIPITGIPITVFGTIAIATFIRVLLRKESLQQFRAATNFSALAVVPVIAILLVFSTNGLNIQSNSERVAVAYPVVNPKLTEEEQALFARINGLTEPGTIIAQEPFNGSTAAMAVSQRQILFPQLNLSKMTEEQSYLSDHLNEPLSDPKVCEMANRINLRYLLAADGVKGNYFDGFDYPDPKAGLELLDQGGKFRLYRVTPCVRQLTNSQR</sequence>
<keyword evidence="1" id="KW-1133">Transmembrane helix</keyword>
<feature type="transmembrane region" description="Helical" evidence="1">
    <location>
        <begin position="281"/>
        <end position="297"/>
    </location>
</feature>
<feature type="transmembrane region" description="Helical" evidence="1">
    <location>
        <begin position="388"/>
        <end position="404"/>
    </location>
</feature>
<evidence type="ECO:0000313" key="2">
    <source>
        <dbReference type="EMBL" id="SDK65912.1"/>
    </source>
</evidence>
<feature type="transmembrane region" description="Helical" evidence="1">
    <location>
        <begin position="303"/>
        <end position="320"/>
    </location>
</feature>
<dbReference type="AlphaFoldDB" id="A0A1G9DPX7"/>
<reference evidence="3" key="1">
    <citation type="submission" date="2016-10" db="EMBL/GenBank/DDBJ databases">
        <authorList>
            <person name="Varghese N."/>
            <person name="Submissions S."/>
        </authorList>
    </citation>
    <scope>NUCLEOTIDE SEQUENCE [LARGE SCALE GENOMIC DNA]</scope>
    <source>
        <strain evidence="3">DSM 44796</strain>
    </source>
</reference>
<dbReference type="Proteomes" id="UP000199682">
    <property type="component" value="Unassembled WGS sequence"/>
</dbReference>
<feature type="transmembrane region" description="Helical" evidence="1">
    <location>
        <begin position="68"/>
        <end position="88"/>
    </location>
</feature>
<feature type="transmembrane region" description="Helical" evidence="1">
    <location>
        <begin position="332"/>
        <end position="351"/>
    </location>
</feature>
<feature type="transmembrane region" description="Helical" evidence="1">
    <location>
        <begin position="487"/>
        <end position="505"/>
    </location>
</feature>
<feature type="transmembrane region" description="Helical" evidence="1">
    <location>
        <begin position="39"/>
        <end position="62"/>
    </location>
</feature>
<evidence type="ECO:0000256" key="1">
    <source>
        <dbReference type="SAM" id="Phobius"/>
    </source>
</evidence>
<gene>
    <name evidence="2" type="ORF">SAMN04488074_106345</name>
</gene>
<accession>A0A1G9DPX7</accession>
<protein>
    <recommendedName>
        <fullName evidence="4">4-amino-4-deoxy-L-arabinose transferase</fullName>
    </recommendedName>
</protein>
<feature type="transmembrane region" description="Helical" evidence="1">
    <location>
        <begin position="449"/>
        <end position="475"/>
    </location>
</feature>
<name>A0A1G9DPX7_9PSEU</name>
<feature type="transmembrane region" description="Helical" evidence="1">
    <location>
        <begin position="218"/>
        <end position="236"/>
    </location>
</feature>
<evidence type="ECO:0008006" key="4">
    <source>
        <dbReference type="Google" id="ProtNLM"/>
    </source>
</evidence>
<feature type="transmembrane region" description="Helical" evidence="1">
    <location>
        <begin position="182"/>
        <end position="206"/>
    </location>
</feature>
<dbReference type="EMBL" id="FNET01000006">
    <property type="protein sequence ID" value="SDK65912.1"/>
    <property type="molecule type" value="Genomic_DNA"/>
</dbReference>
<organism evidence="2 3">
    <name type="scientific">Lentzea albidocapillata subsp. violacea</name>
    <dbReference type="NCBI Taxonomy" id="128104"/>
    <lineage>
        <taxon>Bacteria</taxon>
        <taxon>Bacillati</taxon>
        <taxon>Actinomycetota</taxon>
        <taxon>Actinomycetes</taxon>
        <taxon>Pseudonocardiales</taxon>
        <taxon>Pseudonocardiaceae</taxon>
        <taxon>Lentzea</taxon>
    </lineage>
</organism>
<keyword evidence="1" id="KW-0472">Membrane</keyword>
<feature type="transmembrane region" description="Helical" evidence="1">
    <location>
        <begin position="6"/>
        <end position="32"/>
    </location>
</feature>
<feature type="transmembrane region" description="Helical" evidence="1">
    <location>
        <begin position="411"/>
        <end position="429"/>
    </location>
</feature>